<name>A0A1B0BLP3_9MUSC</name>
<dbReference type="EMBL" id="JXJN01016527">
    <property type="status" value="NOT_ANNOTATED_CDS"/>
    <property type="molecule type" value="Genomic_DNA"/>
</dbReference>
<evidence type="ECO:0000259" key="6">
    <source>
        <dbReference type="Pfam" id="PF08620"/>
    </source>
</evidence>
<dbReference type="InterPro" id="IPR013929">
    <property type="entry name" value="RPAP1_C"/>
</dbReference>
<evidence type="ECO:0000259" key="8">
    <source>
        <dbReference type="Pfam" id="PF25766"/>
    </source>
</evidence>
<feature type="region of interest" description="Disordered" evidence="5">
    <location>
        <begin position="43"/>
        <end position="72"/>
    </location>
</feature>
<dbReference type="InterPro" id="IPR039913">
    <property type="entry name" value="RPAP1/Rba50"/>
</dbReference>
<keyword evidence="4" id="KW-0539">Nucleus</keyword>
<dbReference type="InterPro" id="IPR016024">
    <property type="entry name" value="ARM-type_fold"/>
</dbReference>
<feature type="domain" description="RPAP1 N-terminal" evidence="7">
    <location>
        <begin position="201"/>
        <end position="241"/>
    </location>
</feature>
<organism evidence="9 10">
    <name type="scientific">Glossina palpalis gambiensis</name>
    <dbReference type="NCBI Taxonomy" id="67801"/>
    <lineage>
        <taxon>Eukaryota</taxon>
        <taxon>Metazoa</taxon>
        <taxon>Ecdysozoa</taxon>
        <taxon>Arthropoda</taxon>
        <taxon>Hexapoda</taxon>
        <taxon>Insecta</taxon>
        <taxon>Pterygota</taxon>
        <taxon>Neoptera</taxon>
        <taxon>Endopterygota</taxon>
        <taxon>Diptera</taxon>
        <taxon>Brachycera</taxon>
        <taxon>Muscomorpha</taxon>
        <taxon>Hippoboscoidea</taxon>
        <taxon>Glossinidae</taxon>
        <taxon>Glossina</taxon>
    </lineage>
</organism>
<dbReference type="Proteomes" id="UP000092460">
    <property type="component" value="Unassembled WGS sequence"/>
</dbReference>
<dbReference type="InterPro" id="IPR013930">
    <property type="entry name" value="RPAP1_N"/>
</dbReference>
<evidence type="ECO:0000259" key="7">
    <source>
        <dbReference type="Pfam" id="PF08621"/>
    </source>
</evidence>
<dbReference type="InterPro" id="IPR057989">
    <property type="entry name" value="TPR_RPAP1/MINIYO-like"/>
</dbReference>
<evidence type="ECO:0000313" key="10">
    <source>
        <dbReference type="Proteomes" id="UP000092460"/>
    </source>
</evidence>
<dbReference type="Pfam" id="PF25766">
    <property type="entry name" value="TPR_RPAP1"/>
    <property type="match status" value="1"/>
</dbReference>
<dbReference type="STRING" id="67801.A0A1B0BLP3"/>
<dbReference type="PANTHER" id="PTHR21483">
    <property type="entry name" value="RNA POLYMERASE II-ASSOCIATED PROTEIN 1"/>
    <property type="match status" value="1"/>
</dbReference>
<evidence type="ECO:0000256" key="5">
    <source>
        <dbReference type="SAM" id="MobiDB-lite"/>
    </source>
</evidence>
<evidence type="ECO:0000256" key="1">
    <source>
        <dbReference type="ARBA" id="ARBA00004123"/>
    </source>
</evidence>
<comment type="similarity">
    <text evidence="2">Belongs to the RPAP1 family.</text>
</comment>
<evidence type="ECO:0000256" key="3">
    <source>
        <dbReference type="ARBA" id="ARBA00023163"/>
    </source>
</evidence>
<comment type="subcellular location">
    <subcellularLocation>
        <location evidence="1">Nucleus</location>
    </subcellularLocation>
</comment>
<keyword evidence="10" id="KW-1185">Reference proteome</keyword>
<dbReference type="AlphaFoldDB" id="A0A1B0BLP3"/>
<accession>A0A1B0BLP3</accession>
<proteinExistence type="inferred from homology"/>
<sequence>MMKRPKRGETEKDILRMQEEFLAEQAKNPKIKPAAQIIKVSKSSKPSSSLFAKSRNKNGVRNAGSAAHRHVPSDNALQRKIILDEIQTNIKGEVNAEQQTDTIAHTIIGDIVERVVKQPKRHLLGCQEGHAFPVVEKIKLTTPKAFINGKSIFAQIMEQNVKTRINENHETIETEQYSLRQAKDELAVVFEEGTTGGEAFEENLKILREMKEEEILQEKQKLIESLDPSIIALLKKKHKERLHHLKEGTNTNAVMNTMDSPDSLEAARVDLHPSNAAIPLIRRGAAEEWIHFDVVEKEKLEWMSAVRNQKLKLKPGEKFEARFDWKGVLLPFSPDEADDKEERELYLHGDEPQRPGYTLQELFRLARSHIIQQRISAFSAIAGMLSIYQQGFYDETLDLPITKIFFLLRFGFDDNNPAILEVVAKALAFLFYNETDEFLLDFCYENPGCHWQPTLQVLKADSDLDDSLPIENLQKQFTQLQISNSSRETFMRADVEENEEESKSFMTDFQLCDTDLIEGFVRTNALHRIRYILTTVKPDNSCVISCFKMLIRLARSGEEIAMKIANDVDLTKCLFQNFLPKLEVVVSTEKQSSLLYGCPQYLCLKLFRIMISTKLIIANKFCDSKLIDVLESYLSYRDDLQNQLIKVQIECLRILKCLLLLRMDHDSSDNFCFRKFVPAFRYMLEWHYNHLIYEEGGPYLIRQHAAAIFVCVASITGPVGREAISLLIDVLHDCSCKWFHTAIRAGVLEFSQATLLNACLNVVIWYKHHSDPMRFHNFVNKYVKAFIESESFQKFTENIVHSSLILHDSMDRRNVYHSLPNVGSITMHPYGPQLIVSQKYPTYFLSSLWRLMELYLEFNNKIIFESLLRPAILEPLVKYLHSISVRCNRYLATNFFAKMELKFTHQLLCFKGLETYFQTSEMLQIVYNFLSCLTAEYVSEIEQLFEKIIFNPYYINASKEILDQWRHTCLELVYPHYIVVHANELSLALPFSQLPILPPDWPYFQLRLILQRFLENVQRKSSMVFSERQVLQMTLSFVKQLEECNRELHIVAPTEKLMYLMIAFMGPDSNFLDRDIHEMLHQHLLKFYAESKYIKFDFDAVYPGKCKFENLYALFIDHFQAVSYGDQLFSSLVMIPLAQKYDHKWRRRVWSDYASALRFLNCEESLLIGGLSAYLEPAEEEESLLKAYNQALNTNLLSLNSLPYKIAKHHVEQFKQRKVPIAK</sequence>
<keyword evidence="3" id="KW-0804">Transcription</keyword>
<feature type="domain" description="RPAP1 C-terminal" evidence="6">
    <location>
        <begin position="320"/>
        <end position="387"/>
    </location>
</feature>
<feature type="compositionally biased region" description="Low complexity" evidence="5">
    <location>
        <begin position="43"/>
        <end position="53"/>
    </location>
</feature>
<dbReference type="Pfam" id="PF08620">
    <property type="entry name" value="RPAP1_C"/>
    <property type="match status" value="1"/>
</dbReference>
<evidence type="ECO:0000256" key="4">
    <source>
        <dbReference type="ARBA" id="ARBA00023242"/>
    </source>
</evidence>
<evidence type="ECO:0008006" key="11">
    <source>
        <dbReference type="Google" id="ProtNLM"/>
    </source>
</evidence>
<dbReference type="PANTHER" id="PTHR21483:SF18">
    <property type="entry name" value="RNA POLYMERASE II-ASSOCIATED PROTEIN 1"/>
    <property type="match status" value="1"/>
</dbReference>
<protein>
    <recommendedName>
        <fullName evidence="11">RNA polymerase II-associated protein 1 N-terminal domain-containing protein</fullName>
    </recommendedName>
</protein>
<dbReference type="Pfam" id="PF08621">
    <property type="entry name" value="RPAP1_N"/>
    <property type="match status" value="1"/>
</dbReference>
<dbReference type="SUPFAM" id="SSF48371">
    <property type="entry name" value="ARM repeat"/>
    <property type="match status" value="1"/>
</dbReference>
<dbReference type="GO" id="GO:0006366">
    <property type="term" value="P:transcription by RNA polymerase II"/>
    <property type="evidence" value="ECO:0007669"/>
    <property type="project" value="InterPro"/>
</dbReference>
<reference evidence="10" key="1">
    <citation type="submission" date="2015-01" db="EMBL/GenBank/DDBJ databases">
        <authorList>
            <person name="Aksoy S."/>
            <person name="Warren W."/>
            <person name="Wilson R.K."/>
        </authorList>
    </citation>
    <scope>NUCLEOTIDE SEQUENCE [LARGE SCALE GENOMIC DNA]</scope>
    <source>
        <strain evidence="10">IAEA</strain>
    </source>
</reference>
<dbReference type="VEuPathDB" id="VectorBase:GPPI034101"/>
<feature type="domain" description="RPAP1/MINIYO-like TPR repeats" evidence="8">
    <location>
        <begin position="1002"/>
        <end position="1218"/>
    </location>
</feature>
<evidence type="ECO:0000313" key="9">
    <source>
        <dbReference type="EnsemblMetazoa" id="GPPI034101-PA"/>
    </source>
</evidence>
<dbReference type="EnsemblMetazoa" id="GPPI034101-RA">
    <property type="protein sequence ID" value="GPPI034101-PA"/>
    <property type="gene ID" value="GPPI034101"/>
</dbReference>
<reference evidence="9" key="2">
    <citation type="submission" date="2020-05" db="UniProtKB">
        <authorList>
            <consortium name="EnsemblMetazoa"/>
        </authorList>
    </citation>
    <scope>IDENTIFICATION</scope>
    <source>
        <strain evidence="9">IAEA</strain>
    </source>
</reference>
<evidence type="ECO:0000256" key="2">
    <source>
        <dbReference type="ARBA" id="ARBA00009953"/>
    </source>
</evidence>